<protein>
    <submittedName>
        <fullName evidence="3">Uncharacterized protein</fullName>
    </submittedName>
</protein>
<evidence type="ECO:0000256" key="1">
    <source>
        <dbReference type="SAM" id="MobiDB-lite"/>
    </source>
</evidence>
<proteinExistence type="predicted"/>
<feature type="region of interest" description="Disordered" evidence="1">
    <location>
        <begin position="404"/>
        <end position="431"/>
    </location>
</feature>
<dbReference type="KEGG" id="sla:SERLADRAFT_438550"/>
<keyword evidence="2" id="KW-0812">Transmembrane</keyword>
<dbReference type="Proteomes" id="UP000008064">
    <property type="component" value="Unassembled WGS sequence"/>
</dbReference>
<keyword evidence="2" id="KW-1133">Transmembrane helix</keyword>
<dbReference type="HOGENOM" id="CLU_572612_0_0_1"/>
<feature type="compositionally biased region" description="Basic residues" evidence="1">
    <location>
        <begin position="404"/>
        <end position="418"/>
    </location>
</feature>
<organism>
    <name type="scientific">Serpula lacrymans var. lacrymans (strain S7.9)</name>
    <name type="common">Dry rot fungus</name>
    <dbReference type="NCBI Taxonomy" id="578457"/>
    <lineage>
        <taxon>Eukaryota</taxon>
        <taxon>Fungi</taxon>
        <taxon>Dikarya</taxon>
        <taxon>Basidiomycota</taxon>
        <taxon>Agaricomycotina</taxon>
        <taxon>Agaricomycetes</taxon>
        <taxon>Agaricomycetidae</taxon>
        <taxon>Boletales</taxon>
        <taxon>Coniophorineae</taxon>
        <taxon>Serpulaceae</taxon>
        <taxon>Serpula</taxon>
    </lineage>
</organism>
<name>F8NW17_SERL9</name>
<dbReference type="EMBL" id="GL945434">
    <property type="protein sequence ID" value="EGO24951.1"/>
    <property type="molecule type" value="Genomic_DNA"/>
</dbReference>
<dbReference type="AlphaFoldDB" id="F8NW17"/>
<accession>F8NW17</accession>
<dbReference type="GeneID" id="18815042"/>
<keyword evidence="2" id="KW-0472">Membrane</keyword>
<evidence type="ECO:0000313" key="3">
    <source>
        <dbReference type="EMBL" id="EGO24951.1"/>
    </source>
</evidence>
<reference evidence="3" key="1">
    <citation type="submission" date="2011-04" db="EMBL/GenBank/DDBJ databases">
        <title>Evolution of plant cell wall degrading machinery underlies the functional diversity of forest fungi.</title>
        <authorList>
            <consortium name="US DOE Joint Genome Institute (JGI-PGF)"/>
            <person name="Eastwood D.C."/>
            <person name="Floudas D."/>
            <person name="Binder M."/>
            <person name="Majcherczyk A."/>
            <person name="Schneider P."/>
            <person name="Aerts A."/>
            <person name="Asiegbu F.O."/>
            <person name="Baker S.E."/>
            <person name="Barry K."/>
            <person name="Bendiksby M."/>
            <person name="Blumentritt M."/>
            <person name="Coutinho P.M."/>
            <person name="Cullen D."/>
            <person name="Cullen D."/>
            <person name="Gathman A."/>
            <person name="Goodell B."/>
            <person name="Henrissat B."/>
            <person name="Ihrmark K."/>
            <person name="Kauserud H."/>
            <person name="Kohler A."/>
            <person name="LaButti K."/>
            <person name="Lapidus A."/>
            <person name="Lavin J.L."/>
            <person name="Lee Y.-H."/>
            <person name="Lindquist E."/>
            <person name="Lilly W."/>
            <person name="Lucas S."/>
            <person name="Morin E."/>
            <person name="Murat C."/>
            <person name="Oguiza J.A."/>
            <person name="Park J."/>
            <person name="Pisabarro A.G."/>
            <person name="Riley R."/>
            <person name="Rosling A."/>
            <person name="Salamov A."/>
            <person name="Schmidt O."/>
            <person name="Schmutz J."/>
            <person name="Skrede I."/>
            <person name="Stenlid J."/>
            <person name="Wiebenga A."/>
            <person name="Xie X."/>
            <person name="Kues U."/>
            <person name="Hibbett D.S."/>
            <person name="Hoffmeister D."/>
            <person name="Hogberg N."/>
            <person name="Martin F."/>
            <person name="Grigoriev I.V."/>
            <person name="Watkinson S.C."/>
        </authorList>
    </citation>
    <scope>NUCLEOTIDE SEQUENCE</scope>
    <source>
        <strain evidence="3">S7.9</strain>
    </source>
</reference>
<dbReference type="RefSeq" id="XP_007318970.1">
    <property type="nucleotide sequence ID" value="XM_007318908.1"/>
</dbReference>
<sequence length="477" mass="52940">MSIVRVRHESPVGVEGHHLVEHDPKCWRRGQDVIMTMTSVGLLYGGRRSGQREFFVGKGTSLAYWVYKTKDPLFTVSSRALAMWPPAPVALRPIFVQASHLGSLFVRIVVAGSAKREEEDDRAICGNIWTTVTVASKLQPYRDHYISVLNSGRAHNSFLLLAGLERTPGTCRLSRFYALYSCRSHCYFVTPTAALLLILVFLRVMASFDINDFLVSASSLTEPAEHDFVVANGGTTHDHAPIKMGRSALALENGFKQAPYGRLTDKDDTLSPWKAHNNKNLMLHAAVQEEHAYGQEQNPKSWPLRGFTPVVEELGPDEMIALLHPGWNAGSAISALPDVFQTQGTICEPTIQHHQCPNGKASNAEEFPVQLGVQAFQINENTPRQMSGEISVPPQLVIPIRKHPHASRKVWPSRRRGAHTTPEDSPHAVSLTQQALVPSNFLKFWPPGLIKMKRLVKNAVEKALQLLSMIAKHVCEG</sequence>
<gene>
    <name evidence="3" type="ORF">SERLADRAFT_438550</name>
</gene>
<evidence type="ECO:0000256" key="2">
    <source>
        <dbReference type="SAM" id="Phobius"/>
    </source>
</evidence>
<feature type="transmembrane region" description="Helical" evidence="2">
    <location>
        <begin position="185"/>
        <end position="206"/>
    </location>
</feature>